<evidence type="ECO:0000313" key="1">
    <source>
        <dbReference type="EMBL" id="KAH6622924.1"/>
    </source>
</evidence>
<sequence>MAPRGVVLDSEDDGSDFGDGPETELVSGDEEGYKTIDASHNNTDPGIDSTDPSFFQRIYDQQHAAADVQDVIPDTAPVGHADSTWTNISSAPPPGQRLQAKDYSSLTPVTDPVSGSWKAKKAREVRELDVIDLTDITTPSKETSDVWDVPTSARSQRSTKTYGKRKVAQLSLEQEAVPNTLPDTQDPYAFPDATPPTRTDRHGTPSSAIQQAQDPSPVMLVPTEVPTSSDRRTRSSRKKKASFGTDSSIPNTAIPSLYVTQSTLTASQKEQYQAVCFSSEGMPPEASEMSFAGQGLEAGEMYKSSAPTIAYATPSRVTSTIAYPTPSRVASAGKLPEVVEETGQDSVAGMSPSYGVEHQQSSPDVLTDMTTTASSRSKRSRAKVASPTQLDAFELESPAPTRKTKKRKVVREAEDESWERDPLGSTQENNDLPPQNLQTQDDVGNTGHSTAQPVADMDTRAFLPEGEPIDIDAMEAQEAAPKPTAKSKRGRKKKGAKTQEPAPEPDGPTPAAEAEPEPVPEPAETTKPPSKRKRGRPRKSEISKPQPEPENEPEQQPYEEAEVEAESNAAGLQPLFEVDRNAQPDPEVAATDADGSYVGDSKENDPTVAKGAVAKDKPTEKEKQAAKDVKSGPQKVQYRVGLSKRSRIAPLLKCLKKPE</sequence>
<keyword evidence="2" id="KW-1185">Reference proteome</keyword>
<organism evidence="1 2">
    <name type="scientific">Chaetomium tenue</name>
    <dbReference type="NCBI Taxonomy" id="1854479"/>
    <lineage>
        <taxon>Eukaryota</taxon>
        <taxon>Fungi</taxon>
        <taxon>Dikarya</taxon>
        <taxon>Ascomycota</taxon>
        <taxon>Pezizomycotina</taxon>
        <taxon>Sordariomycetes</taxon>
        <taxon>Sordariomycetidae</taxon>
        <taxon>Sordariales</taxon>
        <taxon>Chaetomiaceae</taxon>
        <taxon>Chaetomium</taxon>
    </lineage>
</organism>
<dbReference type="EMBL" id="JAGIZQ010000006">
    <property type="protein sequence ID" value="KAH6622924.1"/>
    <property type="molecule type" value="Genomic_DNA"/>
</dbReference>
<accession>A0ACB7NWW2</accession>
<comment type="caution">
    <text evidence="1">The sequence shown here is derived from an EMBL/GenBank/DDBJ whole genome shotgun (WGS) entry which is preliminary data.</text>
</comment>
<proteinExistence type="predicted"/>
<dbReference type="Proteomes" id="UP000724584">
    <property type="component" value="Unassembled WGS sequence"/>
</dbReference>
<name>A0ACB7NWW2_9PEZI</name>
<gene>
    <name evidence="1" type="ORF">F5144DRAFT_345513</name>
</gene>
<protein>
    <submittedName>
        <fullName evidence="1">Uncharacterized protein</fullName>
    </submittedName>
</protein>
<evidence type="ECO:0000313" key="2">
    <source>
        <dbReference type="Proteomes" id="UP000724584"/>
    </source>
</evidence>
<reference evidence="1 2" key="1">
    <citation type="journal article" date="2021" name="Nat. Commun.">
        <title>Genetic determinants of endophytism in the Arabidopsis root mycobiome.</title>
        <authorList>
            <person name="Mesny F."/>
            <person name="Miyauchi S."/>
            <person name="Thiergart T."/>
            <person name="Pickel B."/>
            <person name="Atanasova L."/>
            <person name="Karlsson M."/>
            <person name="Huettel B."/>
            <person name="Barry K.W."/>
            <person name="Haridas S."/>
            <person name="Chen C."/>
            <person name="Bauer D."/>
            <person name="Andreopoulos W."/>
            <person name="Pangilinan J."/>
            <person name="LaButti K."/>
            <person name="Riley R."/>
            <person name="Lipzen A."/>
            <person name="Clum A."/>
            <person name="Drula E."/>
            <person name="Henrissat B."/>
            <person name="Kohler A."/>
            <person name="Grigoriev I.V."/>
            <person name="Martin F.M."/>
            <person name="Hacquard S."/>
        </authorList>
    </citation>
    <scope>NUCLEOTIDE SEQUENCE [LARGE SCALE GENOMIC DNA]</scope>
    <source>
        <strain evidence="1 2">MPI-SDFR-AT-0079</strain>
    </source>
</reference>